<dbReference type="EMBL" id="BAABGA010000091">
    <property type="protein sequence ID" value="GAA4468005.1"/>
    <property type="molecule type" value="Genomic_DNA"/>
</dbReference>
<feature type="transmembrane region" description="Helical" evidence="1">
    <location>
        <begin position="66"/>
        <end position="89"/>
    </location>
</feature>
<comment type="caution">
    <text evidence="2">The sequence shown here is derived from an EMBL/GenBank/DDBJ whole genome shotgun (WGS) entry which is preliminary data.</text>
</comment>
<sequence length="134" mass="14828">MNAPDRLKSLYAAFSALILLLMATIGLSFVDLGAAHTSVGIGIALVKTLIVAAVFMNLLAPNSTVRLASAASMLWLSFLILFVMGDYLTRGWAETQERRLENADHYTSYDRVEYSGKHIQPHTQGRSSREDIWP</sequence>
<organism evidence="2 3">
    <name type="scientific">Novipirellula rosea</name>
    <dbReference type="NCBI Taxonomy" id="1031540"/>
    <lineage>
        <taxon>Bacteria</taxon>
        <taxon>Pseudomonadati</taxon>
        <taxon>Planctomycetota</taxon>
        <taxon>Planctomycetia</taxon>
        <taxon>Pirellulales</taxon>
        <taxon>Pirellulaceae</taxon>
        <taxon>Novipirellula</taxon>
    </lineage>
</organism>
<name>A0ABP8NJA2_9BACT</name>
<dbReference type="NCBIfam" id="TIGR02229">
    <property type="entry name" value="caa3_sub_IV"/>
    <property type="match status" value="1"/>
</dbReference>
<feature type="transmembrane region" description="Helical" evidence="1">
    <location>
        <begin position="39"/>
        <end position="60"/>
    </location>
</feature>
<dbReference type="RefSeq" id="WP_345327241.1">
    <property type="nucleotide sequence ID" value="NZ_BAABGA010000091.1"/>
</dbReference>
<protein>
    <recommendedName>
        <fullName evidence="4">Oxidase</fullName>
    </recommendedName>
</protein>
<reference evidence="3" key="1">
    <citation type="journal article" date="2019" name="Int. J. Syst. Evol. Microbiol.">
        <title>The Global Catalogue of Microorganisms (GCM) 10K type strain sequencing project: providing services to taxonomists for standard genome sequencing and annotation.</title>
        <authorList>
            <consortium name="The Broad Institute Genomics Platform"/>
            <consortium name="The Broad Institute Genome Sequencing Center for Infectious Disease"/>
            <person name="Wu L."/>
            <person name="Ma J."/>
        </authorList>
    </citation>
    <scope>NUCLEOTIDE SEQUENCE [LARGE SCALE GENOMIC DNA]</scope>
    <source>
        <strain evidence="3">JCM 17759</strain>
    </source>
</reference>
<keyword evidence="1" id="KW-0472">Membrane</keyword>
<accession>A0ABP8NJA2</accession>
<dbReference type="Proteomes" id="UP001500840">
    <property type="component" value="Unassembled WGS sequence"/>
</dbReference>
<evidence type="ECO:0000313" key="3">
    <source>
        <dbReference type="Proteomes" id="UP001500840"/>
    </source>
</evidence>
<proteinExistence type="predicted"/>
<gene>
    <name evidence="2" type="ORF">GCM10023156_58640</name>
</gene>
<evidence type="ECO:0008006" key="4">
    <source>
        <dbReference type="Google" id="ProtNLM"/>
    </source>
</evidence>
<evidence type="ECO:0000313" key="2">
    <source>
        <dbReference type="EMBL" id="GAA4468005.1"/>
    </source>
</evidence>
<dbReference type="InterPro" id="IPR011743">
    <property type="entry name" value="Caa3_sub_IV"/>
</dbReference>
<feature type="transmembrane region" description="Helical" evidence="1">
    <location>
        <begin position="12"/>
        <end position="32"/>
    </location>
</feature>
<keyword evidence="1" id="KW-0812">Transmembrane</keyword>
<evidence type="ECO:0000256" key="1">
    <source>
        <dbReference type="SAM" id="Phobius"/>
    </source>
</evidence>
<keyword evidence="3" id="KW-1185">Reference proteome</keyword>
<keyword evidence="1" id="KW-1133">Transmembrane helix</keyword>